<dbReference type="Proteomes" id="UP000252008">
    <property type="component" value="Unassembled WGS sequence"/>
</dbReference>
<proteinExistence type="predicted"/>
<dbReference type="InterPro" id="IPR023772">
    <property type="entry name" value="DNA-bd_HTH_TetR-type_CS"/>
</dbReference>
<dbReference type="PROSITE" id="PS01081">
    <property type="entry name" value="HTH_TETR_1"/>
    <property type="match status" value="1"/>
</dbReference>
<dbReference type="GO" id="GO:0000976">
    <property type="term" value="F:transcription cis-regulatory region binding"/>
    <property type="evidence" value="ECO:0007669"/>
    <property type="project" value="TreeGrafter"/>
</dbReference>
<sequence>MNTLVEAAAQVFSREGIGATTNRIAERAGLSIGTLYQYFPDKFALLDALAERHVREADRKLTEVFAELRTQTPPFDAAMRTVLDAVLRLHGDRPRLHALLHRMVPVDQDRLEALQGFEDRICDEVAFHLKRCGRGGDDVDWTARTLVHAIDAQLHRVMTRHGYHAEDALDALMVTVARLAPPPA</sequence>
<evidence type="ECO:0000256" key="1">
    <source>
        <dbReference type="ARBA" id="ARBA00023125"/>
    </source>
</evidence>
<evidence type="ECO:0000259" key="3">
    <source>
        <dbReference type="PROSITE" id="PS50977"/>
    </source>
</evidence>
<dbReference type="AlphaFoldDB" id="A0A375YH65"/>
<name>A0A375YH65_MYCPF</name>
<feature type="domain" description="HTH tetR-type" evidence="3">
    <location>
        <begin position="1"/>
        <end position="57"/>
    </location>
</feature>
<dbReference type="InterPro" id="IPR041669">
    <property type="entry name" value="TetR_C_15"/>
</dbReference>
<dbReference type="PROSITE" id="PS50977">
    <property type="entry name" value="HTH_TETR_2"/>
    <property type="match status" value="1"/>
</dbReference>
<evidence type="ECO:0000313" key="5">
    <source>
        <dbReference type="Proteomes" id="UP000252008"/>
    </source>
</evidence>
<organism evidence="4 5">
    <name type="scientific">Mycolicibacterium parafortuitum</name>
    <name type="common">Mycobacterium parafortuitum</name>
    <dbReference type="NCBI Taxonomy" id="39692"/>
    <lineage>
        <taxon>Bacteria</taxon>
        <taxon>Bacillati</taxon>
        <taxon>Actinomycetota</taxon>
        <taxon>Actinomycetes</taxon>
        <taxon>Mycobacteriales</taxon>
        <taxon>Mycobacteriaceae</taxon>
        <taxon>Mycolicibacterium</taxon>
    </lineage>
</organism>
<evidence type="ECO:0000313" key="4">
    <source>
        <dbReference type="EMBL" id="SRX80433.1"/>
    </source>
</evidence>
<reference evidence="4 5" key="1">
    <citation type="submission" date="2018-05" db="EMBL/GenBank/DDBJ databases">
        <authorList>
            <consortium name="IHU Genomes"/>
        </authorList>
    </citation>
    <scope>NUCLEOTIDE SEQUENCE [LARGE SCALE GENOMIC DNA]</scope>
    <source>
        <strain evidence="4 5">P7335</strain>
    </source>
</reference>
<dbReference type="PANTHER" id="PTHR30055">
    <property type="entry name" value="HTH-TYPE TRANSCRIPTIONAL REGULATOR RUTR"/>
    <property type="match status" value="1"/>
</dbReference>
<keyword evidence="1 2" id="KW-0238">DNA-binding</keyword>
<dbReference type="InterPro" id="IPR050109">
    <property type="entry name" value="HTH-type_TetR-like_transc_reg"/>
</dbReference>
<dbReference type="GO" id="GO:0003700">
    <property type="term" value="F:DNA-binding transcription factor activity"/>
    <property type="evidence" value="ECO:0007669"/>
    <property type="project" value="TreeGrafter"/>
</dbReference>
<dbReference type="STRING" id="39692.BST38_18975"/>
<feature type="DNA-binding region" description="H-T-H motif" evidence="2">
    <location>
        <begin position="20"/>
        <end position="39"/>
    </location>
</feature>
<dbReference type="InterPro" id="IPR009057">
    <property type="entry name" value="Homeodomain-like_sf"/>
</dbReference>
<dbReference type="PANTHER" id="PTHR30055:SF223">
    <property type="entry name" value="HTH-TYPE TRANSCRIPTIONAL REGULATOR UIDR"/>
    <property type="match status" value="1"/>
</dbReference>
<dbReference type="RefSeq" id="WP_237160840.1">
    <property type="nucleotide sequence ID" value="NZ_MVID01000018.1"/>
</dbReference>
<dbReference type="Pfam" id="PF00440">
    <property type="entry name" value="TetR_N"/>
    <property type="match status" value="1"/>
</dbReference>
<accession>A0A375YH65</accession>
<dbReference type="Pfam" id="PF17918">
    <property type="entry name" value="TetR_C_15"/>
    <property type="match status" value="1"/>
</dbReference>
<dbReference type="EMBL" id="UEGS01000001">
    <property type="protein sequence ID" value="SRX80433.1"/>
    <property type="molecule type" value="Genomic_DNA"/>
</dbReference>
<gene>
    <name evidence="4" type="ORF">MPP7335_02176</name>
</gene>
<dbReference type="SUPFAM" id="SSF46689">
    <property type="entry name" value="Homeodomain-like"/>
    <property type="match status" value="1"/>
</dbReference>
<dbReference type="PRINTS" id="PR00455">
    <property type="entry name" value="HTHTETR"/>
</dbReference>
<keyword evidence="5" id="KW-1185">Reference proteome</keyword>
<dbReference type="InterPro" id="IPR001647">
    <property type="entry name" value="HTH_TetR"/>
</dbReference>
<protein>
    <submittedName>
        <fullName evidence="4">TetR family transcriptional regulator [Nocardia brasiliensis ATCC]</fullName>
    </submittedName>
</protein>
<evidence type="ECO:0000256" key="2">
    <source>
        <dbReference type="PROSITE-ProRule" id="PRU00335"/>
    </source>
</evidence>
<dbReference type="Gene3D" id="1.10.357.10">
    <property type="entry name" value="Tetracycline Repressor, domain 2"/>
    <property type="match status" value="1"/>
</dbReference>